<feature type="chain" id="PRO_5030863548" description="Ice-binding protein C-terminal domain-containing protein" evidence="1">
    <location>
        <begin position="21"/>
        <end position="378"/>
    </location>
</feature>
<evidence type="ECO:0000313" key="4">
    <source>
        <dbReference type="Proteomes" id="UP000520814"/>
    </source>
</evidence>
<dbReference type="InterPro" id="IPR013424">
    <property type="entry name" value="Ice-binding_C"/>
</dbReference>
<comment type="caution">
    <text evidence="3">The sequence shown here is derived from an EMBL/GenBank/DDBJ whole genome shotgun (WGS) entry which is preliminary data.</text>
</comment>
<feature type="signal peptide" evidence="1">
    <location>
        <begin position="1"/>
        <end position="20"/>
    </location>
</feature>
<dbReference type="EMBL" id="JACHGW010000003">
    <property type="protein sequence ID" value="MBB6051395.1"/>
    <property type="molecule type" value="Genomic_DNA"/>
</dbReference>
<dbReference type="AlphaFoldDB" id="A0A7W9SRB9"/>
<gene>
    <name evidence="3" type="ORF">HNQ39_003205</name>
</gene>
<keyword evidence="1" id="KW-0732">Signal</keyword>
<dbReference type="RefSeq" id="WP_184198270.1">
    <property type="nucleotide sequence ID" value="NZ_JACHGW010000003.1"/>
</dbReference>
<proteinExistence type="predicted"/>
<dbReference type="Proteomes" id="UP000520814">
    <property type="component" value="Unassembled WGS sequence"/>
</dbReference>
<evidence type="ECO:0000313" key="3">
    <source>
        <dbReference type="EMBL" id="MBB6051395.1"/>
    </source>
</evidence>
<accession>A0A7W9SRB9</accession>
<reference evidence="3 4" key="1">
    <citation type="submission" date="2020-08" db="EMBL/GenBank/DDBJ databases">
        <title>Genomic Encyclopedia of Type Strains, Phase IV (KMG-IV): sequencing the most valuable type-strain genomes for metagenomic binning, comparative biology and taxonomic classification.</title>
        <authorList>
            <person name="Goeker M."/>
        </authorList>
    </citation>
    <scope>NUCLEOTIDE SEQUENCE [LARGE SCALE GENOMIC DNA]</scope>
    <source>
        <strain evidence="3 4">DSM 23562</strain>
    </source>
</reference>
<evidence type="ECO:0000259" key="2">
    <source>
        <dbReference type="Pfam" id="PF07589"/>
    </source>
</evidence>
<feature type="domain" description="Ice-binding protein C-terminal" evidence="2">
    <location>
        <begin position="353"/>
        <end position="375"/>
    </location>
</feature>
<sequence>MKRLILPLVLVCAATLPASAQVQLSLLTSVSLTGAMGNGIQPSAVAWDGTNAWVGVYNNSGAAANTFIVPVANVLTSPTVGTSFGTFSTSNTRGISSLSVNSSGTLIASLDNGANNASSIRAFTGSTGTQLWALGDAAGGNDSAKRGNGTAFDPGFNGTGTNAGGAAFLSIGSGRRFVVNPTTGAYLNGGTGGNADAIINFSPTSTTWRDLAFDPATGDLYTRESNRIGKATRTSNNGFSGNASTTLVASVGATAVDSQNIAFVNNSATGNFLLVNNRASGASGQQLGTVLQAYTTTGTALTLAFTGIDPVATVGVGSYDFSYDSVSKTLAVSDFSNKQLYIFSVGASAGSVAPEPGTLALCALGLGVGLGLRRKQTR</sequence>
<dbReference type="NCBIfam" id="TIGR02595">
    <property type="entry name" value="PEP_CTERM"/>
    <property type="match status" value="1"/>
</dbReference>
<protein>
    <recommendedName>
        <fullName evidence="2">Ice-binding protein C-terminal domain-containing protein</fullName>
    </recommendedName>
</protein>
<evidence type="ECO:0000256" key="1">
    <source>
        <dbReference type="SAM" id="SignalP"/>
    </source>
</evidence>
<keyword evidence="4" id="KW-1185">Reference proteome</keyword>
<name>A0A7W9SRB9_ARMRO</name>
<organism evidence="3 4">
    <name type="scientific">Armatimonas rosea</name>
    <dbReference type="NCBI Taxonomy" id="685828"/>
    <lineage>
        <taxon>Bacteria</taxon>
        <taxon>Bacillati</taxon>
        <taxon>Armatimonadota</taxon>
        <taxon>Armatimonadia</taxon>
        <taxon>Armatimonadales</taxon>
        <taxon>Armatimonadaceae</taxon>
        <taxon>Armatimonas</taxon>
    </lineage>
</organism>
<dbReference type="Pfam" id="PF07589">
    <property type="entry name" value="PEP-CTERM"/>
    <property type="match status" value="1"/>
</dbReference>